<dbReference type="Proteomes" id="UP001431217">
    <property type="component" value="Unassembled WGS sequence"/>
</dbReference>
<keyword evidence="2" id="KW-1185">Reference proteome</keyword>
<gene>
    <name evidence="1" type="ORF">M2650_05590</name>
</gene>
<dbReference type="EMBL" id="JAMBEP010000001">
    <property type="protein sequence ID" value="MCL1634104.1"/>
    <property type="molecule type" value="Genomic_DNA"/>
</dbReference>
<accession>A0ABT0MGX1</accession>
<name>A0ABT0MGX1_9GAMM</name>
<sequence>MRGLPKDLVRIAMAVLSILLTVMGCDGPRTRVVSMSSSGPQGANAAKATIRDGLATFQCIDSVAGACTYVLFLRDCRAGAGDPACAFKPIEEFTLKKGMSKRIVALPQDFEFCVGHGARPTIPDCQ</sequence>
<reference evidence="1 2" key="1">
    <citation type="submission" date="2022-05" db="EMBL/GenBank/DDBJ databases">
        <title>Luteimonas sp. SX5, whole genome shotgun sequencing project.</title>
        <authorList>
            <person name="Zhao G."/>
            <person name="Shen L."/>
        </authorList>
    </citation>
    <scope>NUCLEOTIDE SEQUENCE [LARGE SCALE GENOMIC DNA]</scope>
    <source>
        <strain evidence="1 2">SX5</strain>
    </source>
</reference>
<dbReference type="PROSITE" id="PS51257">
    <property type="entry name" value="PROKAR_LIPOPROTEIN"/>
    <property type="match status" value="1"/>
</dbReference>
<comment type="caution">
    <text evidence="1">The sequence shown here is derived from an EMBL/GenBank/DDBJ whole genome shotgun (WGS) entry which is preliminary data.</text>
</comment>
<evidence type="ECO:0000313" key="2">
    <source>
        <dbReference type="Proteomes" id="UP001431217"/>
    </source>
</evidence>
<protein>
    <recommendedName>
        <fullName evidence="3">Lipoprotein</fullName>
    </recommendedName>
</protein>
<organism evidence="1 2">
    <name type="scientific">Luteimonas galliterrae</name>
    <dbReference type="NCBI Taxonomy" id="2940486"/>
    <lineage>
        <taxon>Bacteria</taxon>
        <taxon>Pseudomonadati</taxon>
        <taxon>Pseudomonadota</taxon>
        <taxon>Gammaproteobacteria</taxon>
        <taxon>Lysobacterales</taxon>
        <taxon>Lysobacteraceae</taxon>
        <taxon>Luteimonas</taxon>
    </lineage>
</organism>
<evidence type="ECO:0008006" key="3">
    <source>
        <dbReference type="Google" id="ProtNLM"/>
    </source>
</evidence>
<evidence type="ECO:0000313" key="1">
    <source>
        <dbReference type="EMBL" id="MCL1634104.1"/>
    </source>
</evidence>
<dbReference type="RefSeq" id="WP_249472291.1">
    <property type="nucleotide sequence ID" value="NZ_JAMBEP010000001.1"/>
</dbReference>
<proteinExistence type="predicted"/>